<comment type="similarity">
    <text evidence="1">Belongs to the thioredoxin family.</text>
</comment>
<evidence type="ECO:0000256" key="5">
    <source>
        <dbReference type="ARBA" id="ARBA00023284"/>
    </source>
</evidence>
<organism evidence="8 9">
    <name type="scientific">Capsicum annuum</name>
    <name type="common">Capsicum pepper</name>
    <dbReference type="NCBI Taxonomy" id="4072"/>
    <lineage>
        <taxon>Eukaryota</taxon>
        <taxon>Viridiplantae</taxon>
        <taxon>Streptophyta</taxon>
        <taxon>Embryophyta</taxon>
        <taxon>Tracheophyta</taxon>
        <taxon>Spermatophyta</taxon>
        <taxon>Magnoliopsida</taxon>
        <taxon>eudicotyledons</taxon>
        <taxon>Gunneridae</taxon>
        <taxon>Pentapetalae</taxon>
        <taxon>asterids</taxon>
        <taxon>lamiids</taxon>
        <taxon>Solanales</taxon>
        <taxon>Solanaceae</taxon>
        <taxon>Solanoideae</taxon>
        <taxon>Capsiceae</taxon>
        <taxon>Capsicum</taxon>
    </lineage>
</organism>
<dbReference type="Gramene" id="PHT86647">
    <property type="protein sequence ID" value="PHT86647"/>
    <property type="gene ID" value="T459_08753"/>
</dbReference>
<reference evidence="8 9" key="2">
    <citation type="journal article" date="2017" name="Genome Biol.">
        <title>New reference genome sequences of hot pepper reveal the massive evolution of plant disease-resistance genes by retroduplication.</title>
        <authorList>
            <person name="Kim S."/>
            <person name="Park J."/>
            <person name="Yeom S.I."/>
            <person name="Kim Y.M."/>
            <person name="Seo E."/>
            <person name="Kim K.T."/>
            <person name="Kim M.S."/>
            <person name="Lee J.M."/>
            <person name="Cheong K."/>
            <person name="Shin H.S."/>
            <person name="Kim S.B."/>
            <person name="Han K."/>
            <person name="Lee J."/>
            <person name="Park M."/>
            <person name="Lee H.A."/>
            <person name="Lee H.Y."/>
            <person name="Lee Y."/>
            <person name="Oh S."/>
            <person name="Lee J.H."/>
            <person name="Choi E."/>
            <person name="Choi E."/>
            <person name="Lee S.E."/>
            <person name="Jeon J."/>
            <person name="Kim H."/>
            <person name="Choi G."/>
            <person name="Song H."/>
            <person name="Lee J."/>
            <person name="Lee S.C."/>
            <person name="Kwon J.K."/>
            <person name="Lee H.Y."/>
            <person name="Koo N."/>
            <person name="Hong Y."/>
            <person name="Kim R.W."/>
            <person name="Kang W.H."/>
            <person name="Huh J.H."/>
            <person name="Kang B.C."/>
            <person name="Yang T.J."/>
            <person name="Lee Y.H."/>
            <person name="Bennetzen J.L."/>
            <person name="Choi D."/>
        </authorList>
    </citation>
    <scope>NUCLEOTIDE SEQUENCE [LARGE SCALE GENOMIC DNA]</scope>
    <source>
        <strain evidence="9">cv. CM334</strain>
    </source>
</reference>
<protein>
    <submittedName>
        <fullName evidence="8">Thioredoxin-like 1-1, chloroplastic</fullName>
    </submittedName>
</protein>
<dbReference type="GO" id="GO:0009507">
    <property type="term" value="C:chloroplast"/>
    <property type="evidence" value="ECO:0000318"/>
    <property type="project" value="GO_Central"/>
</dbReference>
<proteinExistence type="inferred from homology"/>
<keyword evidence="3" id="KW-0249">Electron transport</keyword>
<evidence type="ECO:0000256" key="3">
    <source>
        <dbReference type="ARBA" id="ARBA00022982"/>
    </source>
</evidence>
<name>A0A1U8F9B4_CAPAN</name>
<dbReference type="OrthoDB" id="2121326at2759"/>
<dbReference type="Pfam" id="PF00085">
    <property type="entry name" value="Thioredoxin"/>
    <property type="match status" value="1"/>
</dbReference>
<evidence type="ECO:0000256" key="6">
    <source>
        <dbReference type="SAM" id="MobiDB-lite"/>
    </source>
</evidence>
<dbReference type="FunFam" id="3.40.30.10:FF:000199">
    <property type="entry name" value="Thioredoxin-like 1-2, chloroplastic"/>
    <property type="match status" value="1"/>
</dbReference>
<feature type="domain" description="Thioredoxin" evidence="7">
    <location>
        <begin position="82"/>
        <end position="225"/>
    </location>
</feature>
<dbReference type="InterPro" id="IPR036249">
    <property type="entry name" value="Thioredoxin-like_sf"/>
</dbReference>
<evidence type="ECO:0000256" key="4">
    <source>
        <dbReference type="ARBA" id="ARBA00023157"/>
    </source>
</evidence>
<dbReference type="SUPFAM" id="SSF52833">
    <property type="entry name" value="Thioredoxin-like"/>
    <property type="match status" value="1"/>
</dbReference>
<dbReference type="Gene3D" id="3.40.30.10">
    <property type="entry name" value="Glutaredoxin"/>
    <property type="match status" value="1"/>
</dbReference>
<feature type="region of interest" description="Disordered" evidence="6">
    <location>
        <begin position="238"/>
        <end position="285"/>
    </location>
</feature>
<evidence type="ECO:0000313" key="8">
    <source>
        <dbReference type="EMBL" id="PHT86647.1"/>
    </source>
</evidence>
<dbReference type="CDD" id="cd02947">
    <property type="entry name" value="TRX_family"/>
    <property type="match status" value="1"/>
</dbReference>
<dbReference type="GO" id="GO:0045454">
    <property type="term" value="P:cell redox homeostasis"/>
    <property type="evidence" value="ECO:0000318"/>
    <property type="project" value="GO_Central"/>
</dbReference>
<sequence>MAKLMNKGFVFPSSSDCGHHRPHGISSFPNKSVNLSCLPSTCLLRSYFYGRRLVINEALPKRNAHVAITVQMSMGIRKVQKWWEKGVQPNMKEVNSAQGLVDSLLSAGDKLVVVDFFSPGCGGCKALHPKLCQLAEMNPDVQFLQVNYEEHKSMCYSLNVHLLPFFRFYRGAEGRVCSFSCTNATIKKFKDALAKYGTDRCTFGPPKGLEEKELLALAANKELSFNYIPKTEEEPVLVASQEEVEDRTPNKESPLPLPLPLPISSTSSLKPKQDTEKEAYATSGR</sequence>
<accession>A0A1U8F9B4</accession>
<dbReference type="PANTHER" id="PTHR43601:SF9">
    <property type="entry name" value="THIOREDOXIN-LIKE 1-1, CHLOROPLASTIC"/>
    <property type="match status" value="1"/>
</dbReference>
<reference evidence="8 9" key="1">
    <citation type="journal article" date="2014" name="Nat. Genet.">
        <title>Genome sequence of the hot pepper provides insights into the evolution of pungency in Capsicum species.</title>
        <authorList>
            <person name="Kim S."/>
            <person name="Park M."/>
            <person name="Yeom S.I."/>
            <person name="Kim Y.M."/>
            <person name="Lee J.M."/>
            <person name="Lee H.A."/>
            <person name="Seo E."/>
            <person name="Choi J."/>
            <person name="Cheong K."/>
            <person name="Kim K.T."/>
            <person name="Jung K."/>
            <person name="Lee G.W."/>
            <person name="Oh S.K."/>
            <person name="Bae C."/>
            <person name="Kim S.B."/>
            <person name="Lee H.Y."/>
            <person name="Kim S.Y."/>
            <person name="Kim M.S."/>
            <person name="Kang B.C."/>
            <person name="Jo Y.D."/>
            <person name="Yang H.B."/>
            <person name="Jeong H.J."/>
            <person name="Kang W.H."/>
            <person name="Kwon J.K."/>
            <person name="Shin C."/>
            <person name="Lim J.Y."/>
            <person name="Park J.H."/>
            <person name="Huh J.H."/>
            <person name="Kim J.S."/>
            <person name="Kim B.D."/>
            <person name="Cohen O."/>
            <person name="Paran I."/>
            <person name="Suh M.C."/>
            <person name="Lee S.B."/>
            <person name="Kim Y.K."/>
            <person name="Shin Y."/>
            <person name="Noh S.J."/>
            <person name="Park J."/>
            <person name="Seo Y.S."/>
            <person name="Kwon S.Y."/>
            <person name="Kim H.A."/>
            <person name="Park J.M."/>
            <person name="Kim H.J."/>
            <person name="Choi S.B."/>
            <person name="Bosland P.W."/>
            <person name="Reeves G."/>
            <person name="Jo S.H."/>
            <person name="Lee B.W."/>
            <person name="Cho H.T."/>
            <person name="Choi H.S."/>
            <person name="Lee M.S."/>
            <person name="Yu Y."/>
            <person name="Do Choi Y."/>
            <person name="Park B.S."/>
            <person name="van Deynze A."/>
            <person name="Ashrafi H."/>
            <person name="Hill T."/>
            <person name="Kim W.T."/>
            <person name="Pai H.S."/>
            <person name="Ahn H.K."/>
            <person name="Yeam I."/>
            <person name="Giovannoni J.J."/>
            <person name="Rose J.K."/>
            <person name="Sorensen I."/>
            <person name="Lee S.J."/>
            <person name="Kim R.W."/>
            <person name="Choi I.Y."/>
            <person name="Choi B.S."/>
            <person name="Lim J.S."/>
            <person name="Lee Y.H."/>
            <person name="Choi D."/>
        </authorList>
    </citation>
    <scope>NUCLEOTIDE SEQUENCE [LARGE SCALE GENOMIC DNA]</scope>
    <source>
        <strain evidence="9">cv. CM334</strain>
    </source>
</reference>
<evidence type="ECO:0000313" key="9">
    <source>
        <dbReference type="Proteomes" id="UP000222542"/>
    </source>
</evidence>
<keyword evidence="4" id="KW-1015">Disulfide bond</keyword>
<dbReference type="KEGG" id="cann:107852277"/>
<evidence type="ECO:0000256" key="1">
    <source>
        <dbReference type="ARBA" id="ARBA00008987"/>
    </source>
</evidence>
<dbReference type="PANTHER" id="PTHR43601">
    <property type="entry name" value="THIOREDOXIN, MITOCHONDRIAL"/>
    <property type="match status" value="1"/>
</dbReference>
<dbReference type="EMBL" id="AYRZ02000003">
    <property type="protein sequence ID" value="PHT86647.1"/>
    <property type="molecule type" value="Genomic_DNA"/>
</dbReference>
<dbReference type="PROSITE" id="PS51352">
    <property type="entry name" value="THIOREDOXIN_2"/>
    <property type="match status" value="1"/>
</dbReference>
<dbReference type="AlphaFoldDB" id="A0A1U8F9B4"/>
<evidence type="ECO:0000259" key="7">
    <source>
        <dbReference type="PROSITE" id="PS51352"/>
    </source>
</evidence>
<keyword evidence="2" id="KW-0813">Transport</keyword>
<dbReference type="SMR" id="A0A1U8F9B4"/>
<comment type="caution">
    <text evidence="8">The sequence shown here is derived from an EMBL/GenBank/DDBJ whole genome shotgun (WGS) entry which is preliminary data.</text>
</comment>
<dbReference type="InterPro" id="IPR013766">
    <property type="entry name" value="Thioredoxin_domain"/>
</dbReference>
<dbReference type="OMA" id="QTADRCS"/>
<evidence type="ECO:0000256" key="2">
    <source>
        <dbReference type="ARBA" id="ARBA00022448"/>
    </source>
</evidence>
<keyword evidence="9" id="KW-1185">Reference proteome</keyword>
<dbReference type="STRING" id="4072.A0A1U8F9B4"/>
<keyword evidence="5" id="KW-0676">Redox-active center</keyword>
<dbReference type="Proteomes" id="UP000222542">
    <property type="component" value="Unassembled WGS sequence"/>
</dbReference>
<gene>
    <name evidence="8" type="ORF">T459_08753</name>
</gene>